<protein>
    <submittedName>
        <fullName evidence="1">Uncharacterized protein</fullName>
    </submittedName>
</protein>
<organism evidence="1">
    <name type="scientific">Terrestrivirus sp</name>
    <dbReference type="NCBI Taxonomy" id="2487775"/>
    <lineage>
        <taxon>Viruses</taxon>
        <taxon>Varidnaviria</taxon>
        <taxon>Bamfordvirae</taxon>
        <taxon>Nucleocytoviricota</taxon>
        <taxon>Megaviricetes</taxon>
        <taxon>Imitervirales</taxon>
        <taxon>Mimiviridae</taxon>
        <taxon>Klosneuvirinae</taxon>
    </lineage>
</organism>
<dbReference type="EMBL" id="MK071989">
    <property type="protein sequence ID" value="AYV76673.1"/>
    <property type="molecule type" value="Genomic_DNA"/>
</dbReference>
<evidence type="ECO:0000313" key="1">
    <source>
        <dbReference type="EMBL" id="AYV76673.1"/>
    </source>
</evidence>
<name>A0A3G4ZSU8_9VIRU</name>
<gene>
    <name evidence="1" type="ORF">Terrestrivirus11_14</name>
</gene>
<sequence>MDYNKMTHDELYQAHRKIVPIEQVKNDLLFNELDTLDEHINKITDFNGCMTFMENTFKRYPPMITNAQLEDDEWTFHDNSNKQVLKYPLMPNEVIYENSVKSVHKMDLNTKNYLLKMNKYFNNHIDKNKFKIMLRIIDWTDNICWVIFKLTNNSQTIKNS</sequence>
<proteinExistence type="predicted"/>
<accession>A0A3G4ZSU8</accession>
<reference evidence="1" key="1">
    <citation type="submission" date="2018-10" db="EMBL/GenBank/DDBJ databases">
        <title>Hidden diversity of soil giant viruses.</title>
        <authorList>
            <person name="Schulz F."/>
            <person name="Alteio L."/>
            <person name="Goudeau D."/>
            <person name="Ryan E.M."/>
            <person name="Malmstrom R.R."/>
            <person name="Blanchard J."/>
            <person name="Woyke T."/>
        </authorList>
    </citation>
    <scope>NUCLEOTIDE SEQUENCE</scope>
    <source>
        <strain evidence="1">TEV1</strain>
    </source>
</reference>